<keyword evidence="3" id="KW-1185">Reference proteome</keyword>
<organism evidence="2 3">
    <name type="scientific">Glycocaulis albus</name>
    <dbReference type="NCBI Taxonomy" id="1382801"/>
    <lineage>
        <taxon>Bacteria</taxon>
        <taxon>Pseudomonadati</taxon>
        <taxon>Pseudomonadota</taxon>
        <taxon>Alphaproteobacteria</taxon>
        <taxon>Maricaulales</taxon>
        <taxon>Maricaulaceae</taxon>
        <taxon>Glycocaulis</taxon>
    </lineage>
</organism>
<evidence type="ECO:0008006" key="4">
    <source>
        <dbReference type="Google" id="ProtNLM"/>
    </source>
</evidence>
<dbReference type="Proteomes" id="UP000648722">
    <property type="component" value="Unassembled WGS sequence"/>
</dbReference>
<dbReference type="Pfam" id="PF05787">
    <property type="entry name" value="PhoX"/>
    <property type="match status" value="1"/>
</dbReference>
<evidence type="ECO:0000313" key="2">
    <source>
        <dbReference type="EMBL" id="GGH01828.1"/>
    </source>
</evidence>
<feature type="region of interest" description="Disordered" evidence="1">
    <location>
        <begin position="1"/>
        <end position="23"/>
    </location>
</feature>
<dbReference type="InterPro" id="IPR006311">
    <property type="entry name" value="TAT_signal"/>
</dbReference>
<accession>A0ABQ1XS41</accession>
<evidence type="ECO:0000313" key="3">
    <source>
        <dbReference type="Proteomes" id="UP000648722"/>
    </source>
</evidence>
<protein>
    <recommendedName>
        <fullName evidence="4">Tat pathway signal protein</fullName>
    </recommendedName>
</protein>
<reference evidence="3" key="1">
    <citation type="journal article" date="2019" name="Int. J. Syst. Evol. Microbiol.">
        <title>The Global Catalogue of Microorganisms (GCM) 10K type strain sequencing project: providing services to taxonomists for standard genome sequencing and annotation.</title>
        <authorList>
            <consortium name="The Broad Institute Genomics Platform"/>
            <consortium name="The Broad Institute Genome Sequencing Center for Infectious Disease"/>
            <person name="Wu L."/>
            <person name="Ma J."/>
        </authorList>
    </citation>
    <scope>NUCLEOTIDE SEQUENCE [LARGE SCALE GENOMIC DNA]</scope>
    <source>
        <strain evidence="3">CGMCC 1.12766</strain>
    </source>
</reference>
<dbReference type="EMBL" id="BMFS01000007">
    <property type="protein sequence ID" value="GGH01828.1"/>
    <property type="molecule type" value="Genomic_DNA"/>
</dbReference>
<comment type="caution">
    <text evidence="2">The sequence shown here is derived from an EMBL/GenBank/DDBJ whole genome shotgun (WGS) entry which is preliminary data.</text>
</comment>
<proteinExistence type="predicted"/>
<dbReference type="SUPFAM" id="SSF63829">
    <property type="entry name" value="Calcium-dependent phosphotriesterase"/>
    <property type="match status" value="1"/>
</dbReference>
<name>A0ABQ1XS41_9PROT</name>
<dbReference type="PROSITE" id="PS51318">
    <property type="entry name" value="TAT"/>
    <property type="match status" value="1"/>
</dbReference>
<dbReference type="RefSeq" id="WP_188452195.1">
    <property type="nucleotide sequence ID" value="NZ_BMFS01000007.1"/>
</dbReference>
<sequence>MTDLAARLDPDFEPETNNSGNRPFADVVKARLDRRSFLRGGLGLAVSGFVAGPVAACARRPEAQDASSGPSLGFNAVPVSSTDTIVVPDGYEARVIYRWGDAISGDFPAFAPDNSGEDQAHQAGMHHDGMHFFPIEGDSPWQGSSTDGFLVMNHEYIETRFLHYAVTQGSEISSWGTPDHAGPRPADHVLKELNAHGVSVVRMRADANGNWRVVADPRNRRITGLTRMEIAGPARGHAKMATFYSPDGTHTRGTLSNCAHGVTPWNTYMAAEENWSGYFVNTDGEMPREHARYGVRPDVSRHNWHLADDGGDGYVRFDASTKADAPAGDYRNEPNMFGWMTEIDPFDPDSTPVKRTTLGRFAHEGVVFAPAEAGQPVVCYSGDDSRFEYIYKFVSDGAYQPGVTRGDILDTGTLYVARFNDDGSGEWLPLVYGQNGLDESNGFTDQGDVLINTRTAADIVGATPMDRPEWGAVDPETRAVYFTLTNNTRRTADQVDAANPRADNAFGSIIRWNEADGDQASTRFNWDIFVLAGPEGDSRDVNGAPLDQDAIFAAPDGLWFDADRRLWIQCDISDSALNSGVYTPFGNNKMLAANPDTGEIRRFLTGPVGCEITGVVTTPDQRTMFINVQHPGANTSEAGFAAANFDSHWPDGGRTLPRSATVAIRRLDGGKIGA</sequence>
<dbReference type="InterPro" id="IPR008557">
    <property type="entry name" value="PhoX"/>
</dbReference>
<gene>
    <name evidence="2" type="ORF">GCM10007420_17490</name>
</gene>
<dbReference type="PANTHER" id="PTHR35399:SF2">
    <property type="entry name" value="DUF839 DOMAIN-CONTAINING PROTEIN"/>
    <property type="match status" value="1"/>
</dbReference>
<evidence type="ECO:0000256" key="1">
    <source>
        <dbReference type="SAM" id="MobiDB-lite"/>
    </source>
</evidence>
<feature type="compositionally biased region" description="Basic and acidic residues" evidence="1">
    <location>
        <begin position="1"/>
        <end position="10"/>
    </location>
</feature>
<dbReference type="PANTHER" id="PTHR35399">
    <property type="entry name" value="SLR8030 PROTEIN"/>
    <property type="match status" value="1"/>
</dbReference>